<evidence type="ECO:0000313" key="3">
    <source>
        <dbReference type="EMBL" id="PHM27298.1"/>
    </source>
</evidence>
<dbReference type="InterPro" id="IPR010982">
    <property type="entry name" value="Lambda_DNA-bd_dom_sf"/>
</dbReference>
<reference evidence="4" key="2">
    <citation type="submission" date="2016-12" db="EMBL/GenBank/DDBJ databases">
        <authorList>
            <person name="Song W.-J."/>
            <person name="Kurnit D.M."/>
        </authorList>
    </citation>
    <scope>NUCLEOTIDE SEQUENCE [LARGE SCALE GENOMIC DNA]</scope>
    <source>
        <strain evidence="4">HGB1681</strain>
    </source>
</reference>
<dbReference type="CDD" id="cd00093">
    <property type="entry name" value="HTH_XRE"/>
    <property type="match status" value="1"/>
</dbReference>
<proteinExistence type="predicted"/>
<name>A0A1N6MQW8_9GAMM</name>
<gene>
    <name evidence="3" type="ORF">Xinn_03991</name>
    <name evidence="4" type="ORF">XIS1_1110003</name>
</gene>
<dbReference type="PROSITE" id="PS50943">
    <property type="entry name" value="HTH_CROC1"/>
    <property type="match status" value="1"/>
</dbReference>
<organism evidence="4 5">
    <name type="scientific">Xenorhabdus innexi</name>
    <dbReference type="NCBI Taxonomy" id="290109"/>
    <lineage>
        <taxon>Bacteria</taxon>
        <taxon>Pseudomonadati</taxon>
        <taxon>Pseudomonadota</taxon>
        <taxon>Gammaproteobacteria</taxon>
        <taxon>Enterobacterales</taxon>
        <taxon>Morganellaceae</taxon>
        <taxon>Xenorhabdus</taxon>
    </lineage>
</organism>
<reference evidence="3 6" key="3">
    <citation type="journal article" date="2017" name="Nat. Microbiol.">
        <title>Natural product diversity associated with the nematode symbionts Photorhabdus and Xenorhabdus.</title>
        <authorList>
            <person name="Tobias N.J."/>
            <person name="Wolff H."/>
            <person name="Djahanschiri B."/>
            <person name="Grundmann F."/>
            <person name="Kronenwerth M."/>
            <person name="Shi Y.M."/>
            <person name="Simonyi S."/>
            <person name="Grun P."/>
            <person name="Shapiro-Ilan D."/>
            <person name="Pidot S.J."/>
            <person name="Stinear T.P."/>
            <person name="Ebersberger I."/>
            <person name="Bode H.B."/>
        </authorList>
    </citation>
    <scope>NUCLEOTIDE SEQUENCE [LARGE SCALE GENOMIC DNA]</scope>
    <source>
        <strain evidence="3 6">DSM 16336</strain>
    </source>
</reference>
<evidence type="ECO:0000256" key="1">
    <source>
        <dbReference type="ARBA" id="ARBA00023125"/>
    </source>
</evidence>
<dbReference type="SUPFAM" id="SSF47413">
    <property type="entry name" value="lambda repressor-like DNA-binding domains"/>
    <property type="match status" value="1"/>
</dbReference>
<dbReference type="EMBL" id="FTLG01000015">
    <property type="protein sequence ID" value="SIP71226.1"/>
    <property type="molecule type" value="Genomic_DNA"/>
</dbReference>
<feature type="domain" description="HTH cro/C1-type" evidence="2">
    <location>
        <begin position="17"/>
        <end position="71"/>
    </location>
</feature>
<accession>A0A1N6MQW8</accession>
<dbReference type="EMBL" id="NIBU01000117">
    <property type="protein sequence ID" value="PHM27298.1"/>
    <property type="molecule type" value="Genomic_DNA"/>
</dbReference>
<keyword evidence="6" id="KW-1185">Reference proteome</keyword>
<dbReference type="Pfam" id="PF01381">
    <property type="entry name" value="HTH_3"/>
    <property type="match status" value="1"/>
</dbReference>
<dbReference type="GO" id="GO:0003677">
    <property type="term" value="F:DNA binding"/>
    <property type="evidence" value="ECO:0007669"/>
    <property type="project" value="UniProtKB-KW"/>
</dbReference>
<sequence length="122" mass="13905">MASVTLWFLPMNFPTRLIQIRKEHGLTQQGLADSASLHVNQIRRYEAGTAQPTLEALIKLAKVLRVSLDTLVFEENERGPSDELAFQFEAVSHMPEEERKIIRALLDGMILKYQAKQITERG</sequence>
<evidence type="ECO:0000313" key="5">
    <source>
        <dbReference type="Proteomes" id="UP000196435"/>
    </source>
</evidence>
<keyword evidence="1" id="KW-0238">DNA-binding</keyword>
<dbReference type="PANTHER" id="PTHR46558">
    <property type="entry name" value="TRACRIPTIONAL REGULATORY PROTEIN-RELATED-RELATED"/>
    <property type="match status" value="1"/>
</dbReference>
<dbReference type="Gene3D" id="1.10.260.40">
    <property type="entry name" value="lambda repressor-like DNA-binding domains"/>
    <property type="match status" value="1"/>
</dbReference>
<dbReference type="Proteomes" id="UP000224871">
    <property type="component" value="Unassembled WGS sequence"/>
</dbReference>
<dbReference type="AlphaFoldDB" id="A0A1N6MQW8"/>
<evidence type="ECO:0000313" key="4">
    <source>
        <dbReference type="EMBL" id="SIP71226.1"/>
    </source>
</evidence>
<dbReference type="NCBIfam" id="NF041951">
    <property type="entry name" value="phage_RstR"/>
    <property type="match status" value="1"/>
</dbReference>
<dbReference type="InterPro" id="IPR001387">
    <property type="entry name" value="Cro/C1-type_HTH"/>
</dbReference>
<dbReference type="SMART" id="SM00530">
    <property type="entry name" value="HTH_XRE"/>
    <property type="match status" value="1"/>
</dbReference>
<dbReference type="PANTHER" id="PTHR46558:SF4">
    <property type="entry name" value="DNA-BIDING PHAGE PROTEIN"/>
    <property type="match status" value="1"/>
</dbReference>
<reference evidence="5" key="1">
    <citation type="submission" date="2016-12" db="EMBL/GenBank/DDBJ databases">
        <authorList>
            <person name="Gaudriault S."/>
        </authorList>
    </citation>
    <scope>NUCLEOTIDE SEQUENCE [LARGE SCALE GENOMIC DNA]</scope>
    <source>
        <strain evidence="5">HGB1681 (deposited as PTA-6826 in the American Type Culture Collection)</strain>
    </source>
</reference>
<dbReference type="InterPro" id="IPR049639">
    <property type="entry name" value="RstR"/>
</dbReference>
<evidence type="ECO:0000313" key="6">
    <source>
        <dbReference type="Proteomes" id="UP000224871"/>
    </source>
</evidence>
<evidence type="ECO:0000259" key="2">
    <source>
        <dbReference type="PROSITE" id="PS50943"/>
    </source>
</evidence>
<protein>
    <submittedName>
        <fullName evidence="3">Transcriptional regulator</fullName>
    </submittedName>
</protein>
<dbReference type="Proteomes" id="UP000196435">
    <property type="component" value="Unassembled WGS sequence"/>
</dbReference>